<dbReference type="GO" id="GO:0003723">
    <property type="term" value="F:RNA binding"/>
    <property type="evidence" value="ECO:0007669"/>
    <property type="project" value="TreeGrafter"/>
</dbReference>
<feature type="non-terminal residue" evidence="3">
    <location>
        <position position="1"/>
    </location>
</feature>
<dbReference type="EMBL" id="CAKXAJ010011651">
    <property type="protein sequence ID" value="CAH2215386.1"/>
    <property type="molecule type" value="Genomic_DNA"/>
</dbReference>
<accession>A0A8S4QN70</accession>
<dbReference type="Pfam" id="PF07713">
    <property type="entry name" value="DUF1604"/>
    <property type="match status" value="1"/>
</dbReference>
<name>A0A8S4QN70_9NEOP</name>
<dbReference type="OrthoDB" id="20507at2759"/>
<dbReference type="GO" id="GO:0005634">
    <property type="term" value="C:nucleus"/>
    <property type="evidence" value="ECO:0007669"/>
    <property type="project" value="TreeGrafter"/>
</dbReference>
<evidence type="ECO:0000256" key="1">
    <source>
        <dbReference type="SAM" id="MobiDB-lite"/>
    </source>
</evidence>
<dbReference type="AlphaFoldDB" id="A0A8S4QN70"/>
<sequence length="87" mass="9520">MSGSESDDENITRYGTPLDPFEEDEVPSKRKFQQQPDQYAVDANGRRRFHGAFTGGFSAGFGNTVGTPEGWAPSSFKSSRLEKAQAS</sequence>
<evidence type="ECO:0000313" key="4">
    <source>
        <dbReference type="Proteomes" id="UP000838756"/>
    </source>
</evidence>
<dbReference type="PANTHER" id="PTHR13384:SF19">
    <property type="entry name" value="G PATCH DOMAIN-CONTAINING PROTEIN 1"/>
    <property type="match status" value="1"/>
</dbReference>
<protein>
    <submittedName>
        <fullName evidence="3">Jg22768 protein</fullName>
    </submittedName>
</protein>
<dbReference type="InterPro" id="IPR011666">
    <property type="entry name" value="DUF1604"/>
</dbReference>
<keyword evidence="4" id="KW-1185">Reference proteome</keyword>
<organism evidence="3 4">
    <name type="scientific">Pararge aegeria aegeria</name>
    <dbReference type="NCBI Taxonomy" id="348720"/>
    <lineage>
        <taxon>Eukaryota</taxon>
        <taxon>Metazoa</taxon>
        <taxon>Ecdysozoa</taxon>
        <taxon>Arthropoda</taxon>
        <taxon>Hexapoda</taxon>
        <taxon>Insecta</taxon>
        <taxon>Pterygota</taxon>
        <taxon>Neoptera</taxon>
        <taxon>Endopterygota</taxon>
        <taxon>Lepidoptera</taxon>
        <taxon>Glossata</taxon>
        <taxon>Ditrysia</taxon>
        <taxon>Papilionoidea</taxon>
        <taxon>Nymphalidae</taxon>
        <taxon>Satyrinae</taxon>
        <taxon>Satyrini</taxon>
        <taxon>Parargina</taxon>
        <taxon>Pararge</taxon>
    </lineage>
</organism>
<dbReference type="Proteomes" id="UP000838756">
    <property type="component" value="Unassembled WGS sequence"/>
</dbReference>
<feature type="region of interest" description="Disordered" evidence="1">
    <location>
        <begin position="1"/>
        <end position="35"/>
    </location>
</feature>
<proteinExistence type="predicted"/>
<feature type="domain" description="G patch" evidence="2">
    <location>
        <begin position="35"/>
        <end position="85"/>
    </location>
</feature>
<reference evidence="3" key="1">
    <citation type="submission" date="2022-03" db="EMBL/GenBank/DDBJ databases">
        <authorList>
            <person name="Lindestad O."/>
        </authorList>
    </citation>
    <scope>NUCLEOTIDE SEQUENCE</scope>
</reference>
<comment type="caution">
    <text evidence="3">The sequence shown here is derived from an EMBL/GenBank/DDBJ whole genome shotgun (WGS) entry which is preliminary data.</text>
</comment>
<evidence type="ECO:0000259" key="2">
    <source>
        <dbReference type="Pfam" id="PF07713"/>
    </source>
</evidence>
<dbReference type="GO" id="GO:0006397">
    <property type="term" value="P:mRNA processing"/>
    <property type="evidence" value="ECO:0007669"/>
    <property type="project" value="InterPro"/>
</dbReference>
<evidence type="ECO:0000313" key="3">
    <source>
        <dbReference type="EMBL" id="CAH2215386.1"/>
    </source>
</evidence>
<gene>
    <name evidence="3" type="primary">jg22768</name>
    <name evidence="3" type="ORF">PAEG_LOCUS3598</name>
</gene>
<feature type="region of interest" description="Disordered" evidence="1">
    <location>
        <begin position="66"/>
        <end position="87"/>
    </location>
</feature>
<dbReference type="PANTHER" id="PTHR13384">
    <property type="entry name" value="G PATCH DOMAIN-CONTAINING PROTEIN 1"/>
    <property type="match status" value="1"/>
</dbReference>